<dbReference type="Pfam" id="PF22557">
    <property type="entry name" value="DuOB"/>
    <property type="match status" value="1"/>
</dbReference>
<name>A0A8S3RCB0_MYTED</name>
<evidence type="ECO:0000259" key="1">
    <source>
        <dbReference type="Pfam" id="PF22557"/>
    </source>
</evidence>
<feature type="domain" description="Dual OB-containing" evidence="1">
    <location>
        <begin position="38"/>
        <end position="238"/>
    </location>
</feature>
<dbReference type="AlphaFoldDB" id="A0A8S3RCB0"/>
<evidence type="ECO:0000313" key="3">
    <source>
        <dbReference type="Proteomes" id="UP000683360"/>
    </source>
</evidence>
<organism evidence="2 3">
    <name type="scientific">Mytilus edulis</name>
    <name type="common">Blue mussel</name>
    <dbReference type="NCBI Taxonomy" id="6550"/>
    <lineage>
        <taxon>Eukaryota</taxon>
        <taxon>Metazoa</taxon>
        <taxon>Spiralia</taxon>
        <taxon>Lophotrochozoa</taxon>
        <taxon>Mollusca</taxon>
        <taxon>Bivalvia</taxon>
        <taxon>Autobranchia</taxon>
        <taxon>Pteriomorphia</taxon>
        <taxon>Mytilida</taxon>
        <taxon>Mytiloidea</taxon>
        <taxon>Mytilidae</taxon>
        <taxon>Mytilinae</taxon>
        <taxon>Mytilus</taxon>
    </lineage>
</organism>
<proteinExistence type="predicted"/>
<sequence length="242" mass="27843">MASSIKQSPYNLERQYSEDFSLESFPSSPSISEIVLRIIAKTRMNNGHCYLGLNEETGKIYRPITTTQPGTCCWHSSRSFSLQKSYRFRVTFHPDHPIGYSFTPLPHRFEDMVVESFVSEEDTGQFDPRCLSNEAKRDVDEIFYGIEEKRYLKENTDSRSTGILKCSSENVSIYDNNWQKRKCSIKMDSGSYEFPVTGIDMEKIPDESKDLIVVLGLARPYDKDGEYDPARCYILVVGLFIL</sequence>
<dbReference type="EMBL" id="CAJPWZ010000940">
    <property type="protein sequence ID" value="CAG2204185.1"/>
    <property type="molecule type" value="Genomic_DNA"/>
</dbReference>
<comment type="caution">
    <text evidence="2">The sequence shown here is derived from an EMBL/GenBank/DDBJ whole genome shotgun (WGS) entry which is preliminary data.</text>
</comment>
<gene>
    <name evidence="2" type="ORF">MEDL_18659</name>
</gene>
<dbReference type="OrthoDB" id="6080336at2759"/>
<protein>
    <recommendedName>
        <fullName evidence="1">Dual OB-containing domain-containing protein</fullName>
    </recommendedName>
</protein>
<dbReference type="Proteomes" id="UP000683360">
    <property type="component" value="Unassembled WGS sequence"/>
</dbReference>
<reference evidence="2" key="1">
    <citation type="submission" date="2021-03" db="EMBL/GenBank/DDBJ databases">
        <authorList>
            <person name="Bekaert M."/>
        </authorList>
    </citation>
    <scope>NUCLEOTIDE SEQUENCE</scope>
</reference>
<keyword evidence="3" id="KW-1185">Reference proteome</keyword>
<evidence type="ECO:0000313" key="2">
    <source>
        <dbReference type="EMBL" id="CAG2204185.1"/>
    </source>
</evidence>
<accession>A0A8S3RCB0</accession>
<dbReference type="InterPro" id="IPR054335">
    <property type="entry name" value="DuOB_dom"/>
</dbReference>